<evidence type="ECO:0000256" key="2">
    <source>
        <dbReference type="ARBA" id="ARBA00022448"/>
    </source>
</evidence>
<feature type="region of interest" description="Disordered" evidence="6">
    <location>
        <begin position="518"/>
        <end position="542"/>
    </location>
</feature>
<dbReference type="InterPro" id="IPR002293">
    <property type="entry name" value="AA/rel_permease1"/>
</dbReference>
<dbReference type="GO" id="GO:0016020">
    <property type="term" value="C:membrane"/>
    <property type="evidence" value="ECO:0007669"/>
    <property type="project" value="UniProtKB-SubCell"/>
</dbReference>
<dbReference type="Gene3D" id="1.20.1740.10">
    <property type="entry name" value="Amino acid/polyamine transporter I"/>
    <property type="match status" value="1"/>
</dbReference>
<evidence type="ECO:0000256" key="4">
    <source>
        <dbReference type="ARBA" id="ARBA00022989"/>
    </source>
</evidence>
<keyword evidence="3 7" id="KW-0812">Transmembrane</keyword>
<protein>
    <submittedName>
        <fullName evidence="8">Apc amino acid permease</fullName>
    </submittedName>
</protein>
<keyword evidence="2" id="KW-0813">Transport</keyword>
<dbReference type="GO" id="GO:0022857">
    <property type="term" value="F:transmembrane transporter activity"/>
    <property type="evidence" value="ECO:0007669"/>
    <property type="project" value="InterPro"/>
</dbReference>
<evidence type="ECO:0000313" key="8">
    <source>
        <dbReference type="EMBL" id="CDZ98304.1"/>
    </source>
</evidence>
<dbReference type="AlphaFoldDB" id="A0A0F7SLP0"/>
<evidence type="ECO:0000256" key="5">
    <source>
        <dbReference type="ARBA" id="ARBA00023136"/>
    </source>
</evidence>
<proteinExistence type="predicted"/>
<feature type="compositionally biased region" description="Basic and acidic residues" evidence="6">
    <location>
        <begin position="519"/>
        <end position="533"/>
    </location>
</feature>
<name>A0A0F7SLP0_PHARH</name>
<keyword evidence="4 7" id="KW-1133">Transmembrane helix</keyword>
<sequence>MSTENKTTITSHEPTADEARLRELGYKEELSRGMGLIHNFGVSFSIISVITGGTTLFEYGLTTGGPAVMTIGWIIVSAFTGTVALGMAEIVSAVPASGGPYHWAALLAPPKYSAFWAWMVGWFNFLGQVAVTTGITFGLAQLISTAASLDGYVATPGKTIAIYIALLISHGVVNTFGVKFLKYFNTLSVTLHSLGIFSLCVATLAKAPTHQSGSFVFGKFYDGTGVDGVGWSQRASPAYVAVIGILQAQFTITGFDASAHMSEETLNSARNAPLGVIMSVGISAIFGFFFIVSMLFSIQDFDNTVASPIGQPVFQIFVDVFGTAGAKVLMALVMLCVWHCGLFSVTSNSRMYYAFARDGGIPRFFDKIEPRFSAPVRTVWLAVFLSFLLALPSLGSSVAYSAATSIATIGLYMSYGLPILLMVIYHDRFLSIRGPFNLGRFSRINGVIAAGWVMFITIVFCLPALNPVDSQTLNYTPVAVGIIFVGALSSWFSFAKSNFKGPLNELIQEGIIPSYTLDSEARTDEKPDVKTEASQKVQEVAE</sequence>
<evidence type="ECO:0000256" key="1">
    <source>
        <dbReference type="ARBA" id="ARBA00004141"/>
    </source>
</evidence>
<feature type="transmembrane region" description="Helical" evidence="7">
    <location>
        <begin position="36"/>
        <end position="59"/>
    </location>
</feature>
<feature type="transmembrane region" description="Helical" evidence="7">
    <location>
        <begin position="160"/>
        <end position="177"/>
    </location>
</feature>
<feature type="transmembrane region" description="Helical" evidence="7">
    <location>
        <begin position="274"/>
        <end position="296"/>
    </location>
</feature>
<feature type="transmembrane region" description="Helical" evidence="7">
    <location>
        <begin position="115"/>
        <end position="139"/>
    </location>
</feature>
<feature type="transmembrane region" description="Helical" evidence="7">
    <location>
        <begin position="406"/>
        <end position="425"/>
    </location>
</feature>
<feature type="transmembrane region" description="Helical" evidence="7">
    <location>
        <begin position="379"/>
        <end position="400"/>
    </location>
</feature>
<dbReference type="PANTHER" id="PTHR45649:SF26">
    <property type="entry name" value="OS04G0435100 PROTEIN"/>
    <property type="match status" value="1"/>
</dbReference>
<dbReference type="PIRSF" id="PIRSF006060">
    <property type="entry name" value="AA_transporter"/>
    <property type="match status" value="1"/>
</dbReference>
<dbReference type="PANTHER" id="PTHR45649">
    <property type="entry name" value="AMINO-ACID PERMEASE BAT1"/>
    <property type="match status" value="1"/>
</dbReference>
<keyword evidence="5 7" id="KW-0472">Membrane</keyword>
<feature type="transmembrane region" description="Helical" evidence="7">
    <location>
        <begin position="316"/>
        <end position="343"/>
    </location>
</feature>
<organism evidence="8">
    <name type="scientific">Phaffia rhodozyma</name>
    <name type="common">Yeast</name>
    <name type="synonym">Xanthophyllomyces dendrorhous</name>
    <dbReference type="NCBI Taxonomy" id="264483"/>
    <lineage>
        <taxon>Eukaryota</taxon>
        <taxon>Fungi</taxon>
        <taxon>Dikarya</taxon>
        <taxon>Basidiomycota</taxon>
        <taxon>Agaricomycotina</taxon>
        <taxon>Tremellomycetes</taxon>
        <taxon>Cystofilobasidiales</taxon>
        <taxon>Mrakiaceae</taxon>
        <taxon>Phaffia</taxon>
    </lineage>
</organism>
<feature type="transmembrane region" description="Helical" evidence="7">
    <location>
        <begin position="71"/>
        <end position="95"/>
    </location>
</feature>
<evidence type="ECO:0000256" key="6">
    <source>
        <dbReference type="SAM" id="MobiDB-lite"/>
    </source>
</evidence>
<dbReference type="EMBL" id="LN483326">
    <property type="protein sequence ID" value="CDZ98304.1"/>
    <property type="molecule type" value="Genomic_DNA"/>
</dbReference>
<dbReference type="Pfam" id="PF13520">
    <property type="entry name" value="AA_permease_2"/>
    <property type="match status" value="1"/>
</dbReference>
<accession>A0A0F7SLP0</accession>
<feature type="transmembrane region" description="Helical" evidence="7">
    <location>
        <begin position="446"/>
        <end position="465"/>
    </location>
</feature>
<comment type="subcellular location">
    <subcellularLocation>
        <location evidence="1">Membrane</location>
        <topology evidence="1">Multi-pass membrane protein</topology>
    </subcellularLocation>
</comment>
<feature type="transmembrane region" description="Helical" evidence="7">
    <location>
        <begin position="477"/>
        <end position="494"/>
    </location>
</feature>
<evidence type="ECO:0000256" key="7">
    <source>
        <dbReference type="SAM" id="Phobius"/>
    </source>
</evidence>
<feature type="transmembrane region" description="Helical" evidence="7">
    <location>
        <begin position="183"/>
        <end position="205"/>
    </location>
</feature>
<reference evidence="8" key="1">
    <citation type="submission" date="2014-08" db="EMBL/GenBank/DDBJ databases">
        <authorList>
            <person name="Sharma Rahul"/>
            <person name="Thines Marco"/>
        </authorList>
    </citation>
    <scope>NUCLEOTIDE SEQUENCE</scope>
</reference>
<evidence type="ECO:0000256" key="3">
    <source>
        <dbReference type="ARBA" id="ARBA00022692"/>
    </source>
</evidence>